<protein>
    <submittedName>
        <fullName evidence="6">Crp/Fnr family transcriptional regulator</fullName>
    </submittedName>
</protein>
<name>A0A831XFE5_GEOME</name>
<comment type="caution">
    <text evidence="6">The sequence shown here is derived from an EMBL/GenBank/DDBJ whole genome shotgun (WGS) entry which is preliminary data.</text>
</comment>
<proteinExistence type="predicted"/>
<dbReference type="InterPro" id="IPR012318">
    <property type="entry name" value="HTH_CRP"/>
</dbReference>
<keyword evidence="3" id="KW-0804">Transcription</keyword>
<keyword evidence="2" id="KW-0238">DNA-binding</keyword>
<dbReference type="PROSITE" id="PS50042">
    <property type="entry name" value="CNMP_BINDING_3"/>
    <property type="match status" value="1"/>
</dbReference>
<feature type="domain" description="Cyclic nucleotide-binding" evidence="4">
    <location>
        <begin position="12"/>
        <end position="115"/>
    </location>
</feature>
<organism evidence="6">
    <name type="scientific">Geobacter metallireducens</name>
    <dbReference type="NCBI Taxonomy" id="28232"/>
    <lineage>
        <taxon>Bacteria</taxon>
        <taxon>Pseudomonadati</taxon>
        <taxon>Thermodesulfobacteriota</taxon>
        <taxon>Desulfuromonadia</taxon>
        <taxon>Geobacterales</taxon>
        <taxon>Geobacteraceae</taxon>
        <taxon>Geobacter</taxon>
    </lineage>
</organism>
<dbReference type="Gene3D" id="1.10.10.10">
    <property type="entry name" value="Winged helix-like DNA-binding domain superfamily/Winged helix DNA-binding domain"/>
    <property type="match status" value="1"/>
</dbReference>
<dbReference type="SUPFAM" id="SSF51206">
    <property type="entry name" value="cAMP-binding domain-like"/>
    <property type="match status" value="1"/>
</dbReference>
<dbReference type="InterPro" id="IPR036388">
    <property type="entry name" value="WH-like_DNA-bd_sf"/>
</dbReference>
<dbReference type="Pfam" id="PF00027">
    <property type="entry name" value="cNMP_binding"/>
    <property type="match status" value="1"/>
</dbReference>
<evidence type="ECO:0000259" key="5">
    <source>
        <dbReference type="PROSITE" id="PS51063"/>
    </source>
</evidence>
<dbReference type="InterPro" id="IPR018490">
    <property type="entry name" value="cNMP-bd_dom_sf"/>
</dbReference>
<reference evidence="6" key="1">
    <citation type="journal article" date="2020" name="mSystems">
        <title>Genome- and Community-Level Interaction Insights into Carbon Utilization and Element Cycling Functions of Hydrothermarchaeota in Hydrothermal Sediment.</title>
        <authorList>
            <person name="Zhou Z."/>
            <person name="Liu Y."/>
            <person name="Xu W."/>
            <person name="Pan J."/>
            <person name="Luo Z.H."/>
            <person name="Li M."/>
        </authorList>
    </citation>
    <scope>NUCLEOTIDE SEQUENCE [LARGE SCALE GENOMIC DNA]</scope>
    <source>
        <strain evidence="6">SpSt-349</strain>
    </source>
</reference>
<dbReference type="PANTHER" id="PTHR24567:SF68">
    <property type="entry name" value="DNA-BINDING TRANSCRIPTIONAL DUAL REGULATOR CRP"/>
    <property type="match status" value="1"/>
</dbReference>
<gene>
    <name evidence="6" type="ORF">ENQ87_11815</name>
</gene>
<evidence type="ECO:0000256" key="1">
    <source>
        <dbReference type="ARBA" id="ARBA00023015"/>
    </source>
</evidence>
<evidence type="ECO:0000313" key="6">
    <source>
        <dbReference type="EMBL" id="HEN43032.1"/>
    </source>
</evidence>
<dbReference type="Gene3D" id="2.60.120.10">
    <property type="entry name" value="Jelly Rolls"/>
    <property type="match status" value="1"/>
</dbReference>
<accession>A0A831XFE5</accession>
<evidence type="ECO:0000256" key="2">
    <source>
        <dbReference type="ARBA" id="ARBA00023125"/>
    </source>
</evidence>
<dbReference type="GO" id="GO:0003677">
    <property type="term" value="F:DNA binding"/>
    <property type="evidence" value="ECO:0007669"/>
    <property type="project" value="UniProtKB-KW"/>
</dbReference>
<dbReference type="EMBL" id="DSOV01000052">
    <property type="protein sequence ID" value="HEN43032.1"/>
    <property type="molecule type" value="Genomic_DNA"/>
</dbReference>
<dbReference type="GO" id="GO:0003700">
    <property type="term" value="F:DNA-binding transcription factor activity"/>
    <property type="evidence" value="ECO:0007669"/>
    <property type="project" value="TreeGrafter"/>
</dbReference>
<dbReference type="PRINTS" id="PR00034">
    <property type="entry name" value="HTHCRP"/>
</dbReference>
<dbReference type="CDD" id="cd00038">
    <property type="entry name" value="CAP_ED"/>
    <property type="match status" value="1"/>
</dbReference>
<dbReference type="GO" id="GO:0005829">
    <property type="term" value="C:cytosol"/>
    <property type="evidence" value="ECO:0007669"/>
    <property type="project" value="TreeGrafter"/>
</dbReference>
<dbReference type="Pfam" id="PF13545">
    <property type="entry name" value="HTH_Crp_2"/>
    <property type="match status" value="1"/>
</dbReference>
<keyword evidence="1" id="KW-0805">Transcription regulation</keyword>
<dbReference type="AlphaFoldDB" id="A0A831XFE5"/>
<dbReference type="SMART" id="SM00100">
    <property type="entry name" value="cNMP"/>
    <property type="match status" value="1"/>
</dbReference>
<feature type="domain" description="HTH crp-type" evidence="5">
    <location>
        <begin position="146"/>
        <end position="219"/>
    </location>
</feature>
<dbReference type="InterPro" id="IPR000595">
    <property type="entry name" value="cNMP-bd_dom"/>
</dbReference>
<dbReference type="SUPFAM" id="SSF46785">
    <property type="entry name" value="Winged helix' DNA-binding domain"/>
    <property type="match status" value="1"/>
</dbReference>
<dbReference type="PANTHER" id="PTHR24567">
    <property type="entry name" value="CRP FAMILY TRANSCRIPTIONAL REGULATORY PROTEIN"/>
    <property type="match status" value="1"/>
</dbReference>
<dbReference type="InterPro" id="IPR014710">
    <property type="entry name" value="RmlC-like_jellyroll"/>
</dbReference>
<dbReference type="PROSITE" id="PS51063">
    <property type="entry name" value="HTH_CRP_2"/>
    <property type="match status" value="1"/>
</dbReference>
<dbReference type="SMART" id="SM00419">
    <property type="entry name" value="HTH_CRP"/>
    <property type="match status" value="1"/>
</dbReference>
<evidence type="ECO:0000259" key="4">
    <source>
        <dbReference type="PROSITE" id="PS50042"/>
    </source>
</evidence>
<dbReference type="InterPro" id="IPR036390">
    <property type="entry name" value="WH_DNA-bd_sf"/>
</dbReference>
<evidence type="ECO:0000256" key="3">
    <source>
        <dbReference type="ARBA" id="ARBA00023163"/>
    </source>
</evidence>
<sequence>MELTEILKKSLLFSGLDDEHLAEVAAIATRRPFGRGETLFSEGEPATGFYLLAQGSMKLCKVSPDGKEKVLHFVHPGETFAEAAFFGDGKYPAEARATEKGEALFFPREGFMGLLERNPRFSLNLIVSLSLMLRRFARQIEELTFAEVPARLAAHLVELAERKSTVFQGTTYLDLDVKKGELASRLGTVSETLSRAFRKLKEEGLIEVEGSRVVIYDREKLAAAAGRRPA</sequence>
<dbReference type="InterPro" id="IPR050397">
    <property type="entry name" value="Env_Response_Regulators"/>
</dbReference>